<dbReference type="EMBL" id="CP041742">
    <property type="protein sequence ID" value="QDQ73583.1"/>
    <property type="molecule type" value="Genomic_DNA"/>
</dbReference>
<evidence type="ECO:0000313" key="2">
    <source>
        <dbReference type="EMBL" id="QDQ73583.1"/>
    </source>
</evidence>
<feature type="chain" id="PRO_5022165159" evidence="1">
    <location>
        <begin position="25"/>
        <end position="181"/>
    </location>
</feature>
<reference evidence="2 3" key="1">
    <citation type="submission" date="2019-07" db="EMBL/GenBank/DDBJ databases">
        <title>Lysobacter weifangensis sp. nov., isolated from bensulfuron-methyl contaminated farmland soil.</title>
        <authorList>
            <person name="Zhao H."/>
        </authorList>
    </citation>
    <scope>NUCLEOTIDE SEQUENCE [LARGE SCALE GENOMIC DNA]</scope>
    <source>
        <strain evidence="2 3">CC-Bw-6</strain>
    </source>
</reference>
<evidence type="ECO:0000256" key="1">
    <source>
        <dbReference type="SAM" id="SignalP"/>
    </source>
</evidence>
<evidence type="ECO:0000313" key="3">
    <source>
        <dbReference type="Proteomes" id="UP000315891"/>
    </source>
</evidence>
<dbReference type="RefSeq" id="WP_143879095.1">
    <property type="nucleotide sequence ID" value="NZ_BAABLZ010000001.1"/>
</dbReference>
<keyword evidence="1" id="KW-0732">Signal</keyword>
<protein>
    <submittedName>
        <fullName evidence="2">Uncharacterized protein</fullName>
    </submittedName>
</protein>
<dbReference type="AlphaFoldDB" id="A0A516V4X7"/>
<feature type="signal peptide" evidence="1">
    <location>
        <begin position="1"/>
        <end position="24"/>
    </location>
</feature>
<proteinExistence type="predicted"/>
<accession>A0A516V4X7</accession>
<organism evidence="2 3">
    <name type="scientific">Pseudoluteimonas lycopersici</name>
    <dbReference type="NCBI Taxonomy" id="1324796"/>
    <lineage>
        <taxon>Bacteria</taxon>
        <taxon>Pseudomonadati</taxon>
        <taxon>Pseudomonadota</taxon>
        <taxon>Gammaproteobacteria</taxon>
        <taxon>Lysobacterales</taxon>
        <taxon>Lysobacteraceae</taxon>
        <taxon>Pseudoluteimonas</taxon>
    </lineage>
</organism>
<gene>
    <name evidence="2" type="ORF">FNZ56_06710</name>
</gene>
<dbReference type="OrthoDB" id="7062039at2"/>
<name>A0A516V4X7_9GAMM</name>
<dbReference type="Proteomes" id="UP000315891">
    <property type="component" value="Chromosome"/>
</dbReference>
<sequence length="181" mass="18986">MTARAAILLAAAFASVSVLGNACAQELQHEDKWVGTVVPPYPSGVHELSGTCVGPGTSGDEICAISIHVLRDEQSHVRTLLATRELHHPDGSPVGGDKPLQQVTDAIEPDVLYDAKVEVAVGTCQQGGADDPRIVAALVPGPDIEWFASFSGLWRLGGDGRFTAIDPAGVRCRNEGFGYDG</sequence>
<keyword evidence="3" id="KW-1185">Reference proteome</keyword>